<proteinExistence type="predicted"/>
<evidence type="ECO:0000313" key="2">
    <source>
        <dbReference type="Proteomes" id="UP000198807"/>
    </source>
</evidence>
<dbReference type="EMBL" id="FOBC01000001">
    <property type="protein sequence ID" value="SEK30728.1"/>
    <property type="molecule type" value="Genomic_DNA"/>
</dbReference>
<organism evidence="1 2">
    <name type="scientific">Halomonas daqiaonensis</name>
    <dbReference type="NCBI Taxonomy" id="650850"/>
    <lineage>
        <taxon>Bacteria</taxon>
        <taxon>Pseudomonadati</taxon>
        <taxon>Pseudomonadota</taxon>
        <taxon>Gammaproteobacteria</taxon>
        <taxon>Oceanospirillales</taxon>
        <taxon>Halomonadaceae</taxon>
        <taxon>Halomonas</taxon>
    </lineage>
</organism>
<keyword evidence="2" id="KW-1185">Reference proteome</keyword>
<reference evidence="2" key="1">
    <citation type="submission" date="2016-10" db="EMBL/GenBank/DDBJ databases">
        <authorList>
            <person name="Varghese N."/>
            <person name="Submissions S."/>
        </authorList>
    </citation>
    <scope>NUCLEOTIDE SEQUENCE [LARGE SCALE GENOMIC DNA]</scope>
    <source>
        <strain evidence="2">CGMCC 1.9150</strain>
    </source>
</reference>
<accession>A0A1H7FXU3</accession>
<dbReference type="RefSeq" id="WP_089709806.1">
    <property type="nucleotide sequence ID" value="NZ_FOBC01000001.1"/>
</dbReference>
<dbReference type="OrthoDB" id="6157306at2"/>
<dbReference type="AlphaFoldDB" id="A0A1H7FXU3"/>
<gene>
    <name evidence="1" type="ORF">SAMN04488129_101231</name>
</gene>
<sequence>MDEKNLVSGYRRWLTFQQQARLDREHHGARQRLEESKVSSTRMTEAYRSMAAKAASEGASYRTLFLRDHDDTALACEGWLFVRRVLAEGGSTRVRATLLTTFTLEEGRIEPGSQPAEKVTLEIFDQLNIDRGMSSVVRVDRIDGNRDTRFITLLDAVRGDLRRHMQ</sequence>
<dbReference type="Proteomes" id="UP000198807">
    <property type="component" value="Unassembled WGS sequence"/>
</dbReference>
<evidence type="ECO:0000313" key="1">
    <source>
        <dbReference type="EMBL" id="SEK30728.1"/>
    </source>
</evidence>
<dbReference type="STRING" id="650850.SAMN04488129_101231"/>
<name>A0A1H7FXU3_9GAMM</name>
<protein>
    <submittedName>
        <fullName evidence="1">Uncharacterized protein</fullName>
    </submittedName>
</protein>